<proteinExistence type="predicted"/>
<evidence type="ECO:0000313" key="2">
    <source>
        <dbReference type="EMBL" id="GAG37170.1"/>
    </source>
</evidence>
<dbReference type="SUPFAM" id="SSF110849">
    <property type="entry name" value="ParB/Sulfiredoxin"/>
    <property type="match status" value="1"/>
</dbReference>
<dbReference type="AlphaFoldDB" id="X0X2B8"/>
<dbReference type="InterPro" id="IPR003115">
    <property type="entry name" value="ParB_N"/>
</dbReference>
<gene>
    <name evidence="2" type="ORF">S01H1_67259</name>
</gene>
<dbReference type="Gene3D" id="3.90.1530.10">
    <property type="entry name" value="Conserved hypothetical protein from pyrococcus furiosus pfu- 392566-001, ParB domain"/>
    <property type="match status" value="1"/>
</dbReference>
<protein>
    <recommendedName>
        <fullName evidence="1">ParB-like N-terminal domain-containing protein</fullName>
    </recommendedName>
</protein>
<feature type="domain" description="ParB-like N-terminal" evidence="1">
    <location>
        <begin position="16"/>
        <end position="89"/>
    </location>
</feature>
<sequence>MAEQVLDLGNGLAIWHVSIEDCREQDKNARAMPRQTMERLALTMETDHRLESLPFCAATKKGIQIVSGHHRFRAARMAGIRELYILLDTTGLTAAQITAKQLAHNSIQGYDDPQILKELFEAIGDVELQLEAYIDSEKLGVELKKLTVPNITLGIKYRTVMLTFLPYQQQEFEDAVAKIADALPPDVSAVYMLELEL</sequence>
<feature type="non-terminal residue" evidence="2">
    <location>
        <position position="197"/>
    </location>
</feature>
<accession>X0X2B8</accession>
<comment type="caution">
    <text evidence="2">The sequence shown here is derived from an EMBL/GenBank/DDBJ whole genome shotgun (WGS) entry which is preliminary data.</text>
</comment>
<dbReference type="Pfam" id="PF02195">
    <property type="entry name" value="ParB_N"/>
    <property type="match status" value="1"/>
</dbReference>
<dbReference type="EMBL" id="BARS01044531">
    <property type="protein sequence ID" value="GAG37170.1"/>
    <property type="molecule type" value="Genomic_DNA"/>
</dbReference>
<organism evidence="2">
    <name type="scientific">marine sediment metagenome</name>
    <dbReference type="NCBI Taxonomy" id="412755"/>
    <lineage>
        <taxon>unclassified sequences</taxon>
        <taxon>metagenomes</taxon>
        <taxon>ecological metagenomes</taxon>
    </lineage>
</organism>
<evidence type="ECO:0000259" key="1">
    <source>
        <dbReference type="Pfam" id="PF02195"/>
    </source>
</evidence>
<dbReference type="InterPro" id="IPR036086">
    <property type="entry name" value="ParB/Sulfiredoxin_sf"/>
</dbReference>
<reference evidence="2" key="1">
    <citation type="journal article" date="2014" name="Front. Microbiol.">
        <title>High frequency of phylogenetically diverse reductive dehalogenase-homologous genes in deep subseafloor sedimentary metagenomes.</title>
        <authorList>
            <person name="Kawai M."/>
            <person name="Futagami T."/>
            <person name="Toyoda A."/>
            <person name="Takaki Y."/>
            <person name="Nishi S."/>
            <person name="Hori S."/>
            <person name="Arai W."/>
            <person name="Tsubouchi T."/>
            <person name="Morono Y."/>
            <person name="Uchiyama I."/>
            <person name="Ito T."/>
            <person name="Fujiyama A."/>
            <person name="Inagaki F."/>
            <person name="Takami H."/>
        </authorList>
    </citation>
    <scope>NUCLEOTIDE SEQUENCE</scope>
    <source>
        <strain evidence="2">Expedition CK06-06</strain>
    </source>
</reference>
<name>X0X2B8_9ZZZZ</name>